<protein>
    <recommendedName>
        <fullName evidence="2">SCP domain-containing protein</fullName>
    </recommendedName>
</protein>
<reference evidence="3" key="1">
    <citation type="submission" date="2021-10" db="EMBL/GenBank/DDBJ databases">
        <authorList>
            <person name="Piombo E."/>
        </authorList>
    </citation>
    <scope>NUCLEOTIDE SEQUENCE</scope>
</reference>
<sequence length="150" mass="17046">MAPHWIKLLLSFLTLWGLATAQNYDLDQAIGMMNQARQSRGLKPLLWSNDLTNSATWWATQMAIGAAPFAHAPPQYRQKQGETLYLAEGSLWNGQPISTGREQWLHWSQIMWASTTHIGCARTFGIGQPYQVFDVCRFYPEGNFLGQKPF</sequence>
<feature type="signal peptide" evidence="1">
    <location>
        <begin position="1"/>
        <end position="21"/>
    </location>
</feature>
<evidence type="ECO:0000313" key="3">
    <source>
        <dbReference type="EMBL" id="CAG9971533.1"/>
    </source>
</evidence>
<dbReference type="Gene3D" id="3.40.33.10">
    <property type="entry name" value="CAP"/>
    <property type="match status" value="1"/>
</dbReference>
<dbReference type="PRINTS" id="PR00837">
    <property type="entry name" value="V5TPXLIKE"/>
</dbReference>
<dbReference type="Pfam" id="PF00188">
    <property type="entry name" value="CAP"/>
    <property type="match status" value="1"/>
</dbReference>
<dbReference type="AlphaFoldDB" id="A0A9N9U405"/>
<dbReference type="Proteomes" id="UP000754883">
    <property type="component" value="Unassembled WGS sequence"/>
</dbReference>
<accession>A0A9N9U405</accession>
<dbReference type="PANTHER" id="PTHR10334">
    <property type="entry name" value="CYSTEINE-RICH SECRETORY PROTEIN-RELATED"/>
    <property type="match status" value="1"/>
</dbReference>
<gene>
    <name evidence="3" type="ORF">CBYS24578_00000517</name>
</gene>
<dbReference type="SUPFAM" id="SSF55797">
    <property type="entry name" value="PR-1-like"/>
    <property type="match status" value="1"/>
</dbReference>
<evidence type="ECO:0000313" key="4">
    <source>
        <dbReference type="Proteomes" id="UP000754883"/>
    </source>
</evidence>
<dbReference type="OrthoDB" id="43654at2759"/>
<evidence type="ECO:0000259" key="2">
    <source>
        <dbReference type="SMART" id="SM00198"/>
    </source>
</evidence>
<keyword evidence="1" id="KW-0732">Signal</keyword>
<dbReference type="EMBL" id="CABFNO020001240">
    <property type="protein sequence ID" value="CAG9971533.1"/>
    <property type="molecule type" value="Genomic_DNA"/>
</dbReference>
<dbReference type="InterPro" id="IPR014044">
    <property type="entry name" value="CAP_dom"/>
</dbReference>
<comment type="caution">
    <text evidence="3">The sequence shown here is derived from an EMBL/GenBank/DDBJ whole genome shotgun (WGS) entry which is preliminary data.</text>
</comment>
<name>A0A9N9U405_9HYPO</name>
<proteinExistence type="predicted"/>
<dbReference type="InterPro" id="IPR001283">
    <property type="entry name" value="CRISP-related"/>
</dbReference>
<keyword evidence="4" id="KW-1185">Reference proteome</keyword>
<feature type="chain" id="PRO_5040376873" description="SCP domain-containing protein" evidence="1">
    <location>
        <begin position="22"/>
        <end position="150"/>
    </location>
</feature>
<dbReference type="InterPro" id="IPR035940">
    <property type="entry name" value="CAP_sf"/>
</dbReference>
<feature type="domain" description="SCP" evidence="2">
    <location>
        <begin position="24"/>
        <end position="146"/>
    </location>
</feature>
<dbReference type="SMART" id="SM00198">
    <property type="entry name" value="SCP"/>
    <property type="match status" value="1"/>
</dbReference>
<organism evidence="3 4">
    <name type="scientific">Clonostachys byssicola</name>
    <dbReference type="NCBI Taxonomy" id="160290"/>
    <lineage>
        <taxon>Eukaryota</taxon>
        <taxon>Fungi</taxon>
        <taxon>Dikarya</taxon>
        <taxon>Ascomycota</taxon>
        <taxon>Pezizomycotina</taxon>
        <taxon>Sordariomycetes</taxon>
        <taxon>Hypocreomycetidae</taxon>
        <taxon>Hypocreales</taxon>
        <taxon>Bionectriaceae</taxon>
        <taxon>Clonostachys</taxon>
    </lineage>
</organism>
<evidence type="ECO:0000256" key="1">
    <source>
        <dbReference type="SAM" id="SignalP"/>
    </source>
</evidence>